<sequence length="390" mass="42749">MAGADFRTVGTLAKLAGRGLLRALRPAPAGPRGGAAFEAAFGALVADPSVAAEVKQARFVTLSADEAGWLAANCDVAQGDEVTVMAAGSFWASKALDMRFGARIGVWLRAGDHGHVRKTRGAASSLRMEEGGPLYLVAKPPGEWADERGAFDPAFPRGGLPGAMSACVIVWKNGAVKGLEVLARAGDHEGLVAEALDDARHPVEPPAGWNYLWRLGEGRIYREAGDEGARRICCHTHEDVGILQFPADFALTENTRLRWRWKVDKLPCDLPEDIQPTHDYLSIAVEFENGQDLTYMWSSRLAEGTIFRCPLPYWDKVETHWVLRSDANRLGQWLREERPVRADYAKAVGVPPQRIVRVWLIAVSVFQRGTGICEYADIELVDGDRVQKVL</sequence>
<reference evidence="1 2" key="1">
    <citation type="submission" date="2019-09" db="EMBL/GenBank/DDBJ databases">
        <title>Parvibaculum sedimenti sp. nov., isolated from sediment.</title>
        <authorList>
            <person name="Wang Y."/>
        </authorList>
    </citation>
    <scope>NUCLEOTIDE SEQUENCE [LARGE SCALE GENOMIC DNA]</scope>
    <source>
        <strain evidence="1 2">HXT-9</strain>
    </source>
</reference>
<keyword evidence="2" id="KW-1185">Reference proteome</keyword>
<protein>
    <submittedName>
        <fullName evidence="1">DUF3047 domain-containing protein</fullName>
    </submittedName>
</protein>
<dbReference type="EMBL" id="WESC01000020">
    <property type="protein sequence ID" value="KAB7738521.1"/>
    <property type="molecule type" value="Genomic_DNA"/>
</dbReference>
<evidence type="ECO:0000313" key="2">
    <source>
        <dbReference type="Proteomes" id="UP000468901"/>
    </source>
</evidence>
<dbReference type="AlphaFoldDB" id="A0A6N6VI43"/>
<dbReference type="RefSeq" id="WP_152217497.1">
    <property type="nucleotide sequence ID" value="NZ_WESC01000020.1"/>
</dbReference>
<dbReference type="InterPro" id="IPR021409">
    <property type="entry name" value="DUF3047"/>
</dbReference>
<accession>A0A6N6VI43</accession>
<proteinExistence type="predicted"/>
<name>A0A6N6VI43_9HYPH</name>
<evidence type="ECO:0000313" key="1">
    <source>
        <dbReference type="EMBL" id="KAB7738521.1"/>
    </source>
</evidence>
<gene>
    <name evidence="1" type="ORF">F2P47_16545</name>
</gene>
<dbReference type="Pfam" id="PF11249">
    <property type="entry name" value="DUF3047"/>
    <property type="match status" value="1"/>
</dbReference>
<organism evidence="1 2">
    <name type="scientific">Parvibaculum sedimenti</name>
    <dbReference type="NCBI Taxonomy" id="2608632"/>
    <lineage>
        <taxon>Bacteria</taxon>
        <taxon>Pseudomonadati</taxon>
        <taxon>Pseudomonadota</taxon>
        <taxon>Alphaproteobacteria</taxon>
        <taxon>Hyphomicrobiales</taxon>
        <taxon>Parvibaculaceae</taxon>
        <taxon>Parvibaculum</taxon>
    </lineage>
</organism>
<dbReference type="Proteomes" id="UP000468901">
    <property type="component" value="Unassembled WGS sequence"/>
</dbReference>
<comment type="caution">
    <text evidence="1">The sequence shown here is derived from an EMBL/GenBank/DDBJ whole genome shotgun (WGS) entry which is preliminary data.</text>
</comment>